<protein>
    <submittedName>
        <fullName evidence="2">Uncharacterized protein</fullName>
    </submittedName>
</protein>
<proteinExistence type="predicted"/>
<evidence type="ECO:0000256" key="1">
    <source>
        <dbReference type="SAM" id="MobiDB-lite"/>
    </source>
</evidence>
<reference evidence="2" key="1">
    <citation type="submission" date="2023-03" db="EMBL/GenBank/DDBJ databases">
        <title>Massive genome expansion in bonnet fungi (Mycena s.s.) driven by repeated elements and novel gene families across ecological guilds.</title>
        <authorList>
            <consortium name="Lawrence Berkeley National Laboratory"/>
            <person name="Harder C.B."/>
            <person name="Miyauchi S."/>
            <person name="Viragh M."/>
            <person name="Kuo A."/>
            <person name="Thoen E."/>
            <person name="Andreopoulos B."/>
            <person name="Lu D."/>
            <person name="Skrede I."/>
            <person name="Drula E."/>
            <person name="Henrissat B."/>
            <person name="Morin E."/>
            <person name="Kohler A."/>
            <person name="Barry K."/>
            <person name="LaButti K."/>
            <person name="Morin E."/>
            <person name="Salamov A."/>
            <person name="Lipzen A."/>
            <person name="Mereny Z."/>
            <person name="Hegedus B."/>
            <person name="Baldrian P."/>
            <person name="Stursova M."/>
            <person name="Weitz H."/>
            <person name="Taylor A."/>
            <person name="Grigoriev I.V."/>
            <person name="Nagy L.G."/>
            <person name="Martin F."/>
            <person name="Kauserud H."/>
        </authorList>
    </citation>
    <scope>NUCLEOTIDE SEQUENCE</scope>
    <source>
        <strain evidence="2">CBHHK188m</strain>
    </source>
</reference>
<accession>A0AAD7JEQ9</accession>
<gene>
    <name evidence="2" type="ORF">DFH07DRAFT_770843</name>
</gene>
<dbReference type="EMBL" id="JARJLG010000041">
    <property type="protein sequence ID" value="KAJ7763113.1"/>
    <property type="molecule type" value="Genomic_DNA"/>
</dbReference>
<feature type="region of interest" description="Disordered" evidence="1">
    <location>
        <begin position="237"/>
        <end position="260"/>
    </location>
</feature>
<evidence type="ECO:0000313" key="2">
    <source>
        <dbReference type="EMBL" id="KAJ7763113.1"/>
    </source>
</evidence>
<dbReference type="AlphaFoldDB" id="A0AAD7JEQ9"/>
<sequence>MPVDPSISVGPRAAMIASDKTEPTGLDYPHGDGTPEAMLLRLKNALPVADVNWLETMMILSWPHPMPPQDDADILWHFARSFMTWRDSLLPRGEVKTAGDSGNFLTQQLNRIVSLEQLHKEWKNESLEVCNAHRSERAPVGTLEEAIQVNAGRRRGREARAISILGALIDAWRNQITGGWTLLCSGPGLYSDLRILRECRVVADESETVEAILEGRMERVFDSAGRGYLWPSFEKTADSEPGDTAFPQGVASSTKESSGGIINVDDYHPEDAVMSPVELPPQRWQSGRQKCEEGAASVSTPPPLVPFDRARPPAFVTRPDTLPAKILKTCRDIKWNKIAQDANAAGIEFINEVDDEEVPPGIGILFPYLERKYLFIELRSSDIGIEEVSPLVGCKCDGMRGVKTKCSCQAGPKPAYTAEAQNHSLLVFIALDGASALPSVSIVWPNIRGNYQFRSSKRRSGNGASGCLSICRREEANKLSDNRASHCFDLDVNEDPDEEPPKNAYSVDAYACVLKSSGNWTRFIKYLTKIFLVKFLD</sequence>
<keyword evidence="3" id="KW-1185">Reference proteome</keyword>
<comment type="caution">
    <text evidence="2">The sequence shown here is derived from an EMBL/GenBank/DDBJ whole genome shotgun (WGS) entry which is preliminary data.</text>
</comment>
<evidence type="ECO:0000313" key="3">
    <source>
        <dbReference type="Proteomes" id="UP001215280"/>
    </source>
</evidence>
<dbReference type="Proteomes" id="UP001215280">
    <property type="component" value="Unassembled WGS sequence"/>
</dbReference>
<organism evidence="2 3">
    <name type="scientific">Mycena maculata</name>
    <dbReference type="NCBI Taxonomy" id="230809"/>
    <lineage>
        <taxon>Eukaryota</taxon>
        <taxon>Fungi</taxon>
        <taxon>Dikarya</taxon>
        <taxon>Basidiomycota</taxon>
        <taxon>Agaricomycotina</taxon>
        <taxon>Agaricomycetes</taxon>
        <taxon>Agaricomycetidae</taxon>
        <taxon>Agaricales</taxon>
        <taxon>Marasmiineae</taxon>
        <taxon>Mycenaceae</taxon>
        <taxon>Mycena</taxon>
    </lineage>
</organism>
<name>A0AAD7JEQ9_9AGAR</name>